<evidence type="ECO:0000313" key="3">
    <source>
        <dbReference type="Proteomes" id="UP000271162"/>
    </source>
</evidence>
<sequence>MSSALLLALIAITVFCSPIDERFDDELLAKERSIQKRAINENVCLPTLFCRSDADCRGGTCTGAFINTCSCTQCMEGMRCDSDAMCGGLKGACDINTDICNCTAGYLAAGFSSLSDALINFCDVKECTKENAKETCFGLPCQAGNCVCTV</sequence>
<keyword evidence="1" id="KW-0732">Signal</keyword>
<evidence type="ECO:0000313" key="2">
    <source>
        <dbReference type="EMBL" id="VDL79911.1"/>
    </source>
</evidence>
<protein>
    <submittedName>
        <fullName evidence="4">Venom protein</fullName>
    </submittedName>
</protein>
<feature type="chain" id="PRO_5043125883" evidence="1">
    <location>
        <begin position="17"/>
        <end position="150"/>
    </location>
</feature>
<evidence type="ECO:0000313" key="4">
    <source>
        <dbReference type="WBParaSite" id="NBR_0001631501-mRNA-1"/>
    </source>
</evidence>
<dbReference type="InterPro" id="IPR039260">
    <property type="entry name" value="Cpg-3"/>
</dbReference>
<dbReference type="PANTHER" id="PTHR37973:SF1">
    <property type="entry name" value="DICKKOPF_N DOMAIN-CONTAINING PROTEIN"/>
    <property type="match status" value="1"/>
</dbReference>
<evidence type="ECO:0000256" key="1">
    <source>
        <dbReference type="SAM" id="SignalP"/>
    </source>
</evidence>
<keyword evidence="3" id="KW-1185">Reference proteome</keyword>
<proteinExistence type="predicted"/>
<dbReference type="Proteomes" id="UP000271162">
    <property type="component" value="Unassembled WGS sequence"/>
</dbReference>
<organism evidence="4">
    <name type="scientific">Nippostrongylus brasiliensis</name>
    <name type="common">Rat hookworm</name>
    <dbReference type="NCBI Taxonomy" id="27835"/>
    <lineage>
        <taxon>Eukaryota</taxon>
        <taxon>Metazoa</taxon>
        <taxon>Ecdysozoa</taxon>
        <taxon>Nematoda</taxon>
        <taxon>Chromadorea</taxon>
        <taxon>Rhabditida</taxon>
        <taxon>Rhabditina</taxon>
        <taxon>Rhabditomorpha</taxon>
        <taxon>Strongyloidea</taxon>
        <taxon>Heligmosomidae</taxon>
        <taxon>Nippostrongylus</taxon>
    </lineage>
</organism>
<dbReference type="PANTHER" id="PTHR37973">
    <property type="entry name" value="CHONDROITIN PROTEOGLYCAN 3"/>
    <property type="match status" value="1"/>
</dbReference>
<dbReference type="WBParaSite" id="NBR_0001631501-mRNA-1">
    <property type="protein sequence ID" value="NBR_0001631501-mRNA-1"/>
    <property type="gene ID" value="NBR_0001631501"/>
</dbReference>
<reference evidence="4" key="1">
    <citation type="submission" date="2017-02" db="UniProtKB">
        <authorList>
            <consortium name="WormBaseParasite"/>
        </authorList>
    </citation>
    <scope>IDENTIFICATION</scope>
</reference>
<dbReference type="AlphaFoldDB" id="A0A0N4YHH7"/>
<dbReference type="STRING" id="27835.A0A0N4YHH7"/>
<reference evidence="2 3" key="2">
    <citation type="submission" date="2018-11" db="EMBL/GenBank/DDBJ databases">
        <authorList>
            <consortium name="Pathogen Informatics"/>
        </authorList>
    </citation>
    <scope>NUCLEOTIDE SEQUENCE [LARGE SCALE GENOMIC DNA]</scope>
</reference>
<dbReference type="OMA" id="CTHETAD"/>
<accession>A0A0N4YHH7</accession>
<gene>
    <name evidence="2" type="ORF">NBR_LOCUS16316</name>
</gene>
<feature type="signal peptide" evidence="1">
    <location>
        <begin position="1"/>
        <end position="16"/>
    </location>
</feature>
<dbReference type="EMBL" id="UYSL01022145">
    <property type="protein sequence ID" value="VDL79911.1"/>
    <property type="molecule type" value="Genomic_DNA"/>
</dbReference>
<name>A0A0N4YHH7_NIPBR</name>